<organism evidence="12 13">
    <name type="scientific">Clostridium bornimense</name>
    <dbReference type="NCBI Taxonomy" id="1216932"/>
    <lineage>
        <taxon>Bacteria</taxon>
        <taxon>Bacillati</taxon>
        <taxon>Bacillota</taxon>
        <taxon>Clostridia</taxon>
        <taxon>Eubacteriales</taxon>
        <taxon>Clostridiaceae</taxon>
        <taxon>Clostridium</taxon>
    </lineage>
</organism>
<keyword evidence="4" id="KW-0249">Electron transport</keyword>
<dbReference type="PIRSF" id="PIRSF000077">
    <property type="entry name" value="Thioredoxin"/>
    <property type="match status" value="1"/>
</dbReference>
<name>W6RS07_9CLOT</name>
<dbReference type="OrthoDB" id="9790390at2"/>
<dbReference type="InterPro" id="IPR013766">
    <property type="entry name" value="Thioredoxin_domain"/>
</dbReference>
<gene>
    <name evidence="12" type="ORF">CM240_0201</name>
</gene>
<dbReference type="SUPFAM" id="SSF52833">
    <property type="entry name" value="Thioredoxin-like"/>
    <property type="match status" value="1"/>
</dbReference>
<dbReference type="HOGENOM" id="CLU_090389_10_4_9"/>
<dbReference type="Proteomes" id="UP000019426">
    <property type="component" value="Chromosome M2/40_rep1"/>
</dbReference>
<comment type="similarity">
    <text evidence="1 8">Belongs to the thioredoxin family.</text>
</comment>
<evidence type="ECO:0000313" key="12">
    <source>
        <dbReference type="EMBL" id="CDM67371.1"/>
    </source>
</evidence>
<feature type="active site" description="Nucleophile" evidence="9">
    <location>
        <position position="33"/>
    </location>
</feature>
<dbReference type="Pfam" id="PF00085">
    <property type="entry name" value="Thioredoxin"/>
    <property type="match status" value="1"/>
</dbReference>
<keyword evidence="6 10" id="KW-0676">Redox-active center</keyword>
<dbReference type="FunFam" id="3.40.30.10:FF:000001">
    <property type="entry name" value="Thioredoxin"/>
    <property type="match status" value="1"/>
</dbReference>
<keyword evidence="5 10" id="KW-1015">Disulfide bond</keyword>
<keyword evidence="3" id="KW-0813">Transport</keyword>
<evidence type="ECO:0000256" key="5">
    <source>
        <dbReference type="ARBA" id="ARBA00023157"/>
    </source>
</evidence>
<evidence type="ECO:0000256" key="2">
    <source>
        <dbReference type="ARBA" id="ARBA00020570"/>
    </source>
</evidence>
<feature type="site" description="Deprotonates C-terminal active site Cys" evidence="9">
    <location>
        <position position="24"/>
    </location>
</feature>
<protein>
    <recommendedName>
        <fullName evidence="2 7">Thioredoxin</fullName>
    </recommendedName>
</protein>
<dbReference type="GO" id="GO:0015035">
    <property type="term" value="F:protein-disulfide reductase activity"/>
    <property type="evidence" value="ECO:0007669"/>
    <property type="project" value="UniProtKB-UniRule"/>
</dbReference>
<evidence type="ECO:0000259" key="11">
    <source>
        <dbReference type="PROSITE" id="PS51352"/>
    </source>
</evidence>
<feature type="site" description="Contributes to redox potential value" evidence="9">
    <location>
        <position position="31"/>
    </location>
</feature>
<evidence type="ECO:0000256" key="4">
    <source>
        <dbReference type="ARBA" id="ARBA00022982"/>
    </source>
</evidence>
<evidence type="ECO:0000256" key="6">
    <source>
        <dbReference type="ARBA" id="ARBA00023284"/>
    </source>
</evidence>
<dbReference type="eggNOG" id="COG3118">
    <property type="taxonomic scope" value="Bacteria"/>
</dbReference>
<reference evidence="12 13" key="1">
    <citation type="submission" date="2013-11" db="EMBL/GenBank/DDBJ databases">
        <title>Complete genome sequence of Clostridum sp. M2/40.</title>
        <authorList>
            <person name="Wibberg D."/>
            <person name="Puehler A."/>
            <person name="Schlueter A."/>
        </authorList>
    </citation>
    <scope>NUCLEOTIDE SEQUENCE [LARGE SCALE GENOMIC DNA]</scope>
    <source>
        <strain evidence="13">M2/40</strain>
    </source>
</reference>
<sequence>MAIVLSGKEFDNEVLESEGVVLVDFFAEWCNPCKMLAPILDEVAADMEGKAKIFKVDVDEAGELADRYDITTIPHLIIFKDGEVVEEIGGFHPKESLIEKLEEYCK</sequence>
<dbReference type="InterPro" id="IPR005746">
    <property type="entry name" value="Thioredoxin"/>
</dbReference>
<dbReference type="PRINTS" id="PR00421">
    <property type="entry name" value="THIOREDOXIN"/>
</dbReference>
<accession>W6RS07</accession>
<evidence type="ECO:0000256" key="9">
    <source>
        <dbReference type="PIRSR" id="PIRSR000077-1"/>
    </source>
</evidence>
<feature type="disulfide bond" description="Redox-active" evidence="10">
    <location>
        <begin position="30"/>
        <end position="33"/>
    </location>
</feature>
<evidence type="ECO:0000256" key="10">
    <source>
        <dbReference type="PIRSR" id="PIRSR000077-4"/>
    </source>
</evidence>
<evidence type="ECO:0000313" key="13">
    <source>
        <dbReference type="Proteomes" id="UP000019426"/>
    </source>
</evidence>
<evidence type="ECO:0000256" key="1">
    <source>
        <dbReference type="ARBA" id="ARBA00008987"/>
    </source>
</evidence>
<dbReference type="NCBIfam" id="TIGR01068">
    <property type="entry name" value="thioredoxin"/>
    <property type="match status" value="1"/>
</dbReference>
<dbReference type="STRING" id="1216932.CM240_0201"/>
<dbReference type="GO" id="GO:0005829">
    <property type="term" value="C:cytosol"/>
    <property type="evidence" value="ECO:0007669"/>
    <property type="project" value="TreeGrafter"/>
</dbReference>
<dbReference type="Gene3D" id="3.40.30.10">
    <property type="entry name" value="Glutaredoxin"/>
    <property type="match status" value="1"/>
</dbReference>
<evidence type="ECO:0000256" key="7">
    <source>
        <dbReference type="NCBIfam" id="TIGR01068"/>
    </source>
</evidence>
<evidence type="ECO:0000256" key="8">
    <source>
        <dbReference type="PIRNR" id="PIRNR000077"/>
    </source>
</evidence>
<dbReference type="PANTHER" id="PTHR45663:SF11">
    <property type="entry name" value="GEO12009P1"/>
    <property type="match status" value="1"/>
</dbReference>
<evidence type="ECO:0000256" key="3">
    <source>
        <dbReference type="ARBA" id="ARBA00022448"/>
    </source>
</evidence>
<dbReference type="KEGG" id="clt:CM240_0201"/>
<keyword evidence="13" id="KW-1185">Reference proteome</keyword>
<dbReference type="AlphaFoldDB" id="W6RS07"/>
<proteinExistence type="inferred from homology"/>
<dbReference type="EMBL" id="HG917868">
    <property type="protein sequence ID" value="CDM67371.1"/>
    <property type="molecule type" value="Genomic_DNA"/>
</dbReference>
<dbReference type="PROSITE" id="PS51352">
    <property type="entry name" value="THIOREDOXIN_2"/>
    <property type="match status" value="1"/>
</dbReference>
<feature type="domain" description="Thioredoxin" evidence="11">
    <location>
        <begin position="1"/>
        <end position="106"/>
    </location>
</feature>
<dbReference type="CDD" id="cd02947">
    <property type="entry name" value="TRX_family"/>
    <property type="match status" value="1"/>
</dbReference>
<dbReference type="PATRIC" id="fig|1216932.3.peg.180"/>
<feature type="site" description="Contributes to redox potential value" evidence="9">
    <location>
        <position position="32"/>
    </location>
</feature>
<dbReference type="PANTHER" id="PTHR45663">
    <property type="entry name" value="GEO12009P1"/>
    <property type="match status" value="1"/>
</dbReference>
<dbReference type="GO" id="GO:0045454">
    <property type="term" value="P:cell redox homeostasis"/>
    <property type="evidence" value="ECO:0007669"/>
    <property type="project" value="TreeGrafter"/>
</dbReference>
<dbReference type="RefSeq" id="WP_044035837.1">
    <property type="nucleotide sequence ID" value="NZ_HG917868.1"/>
</dbReference>
<feature type="active site" description="Nucleophile" evidence="9">
    <location>
        <position position="30"/>
    </location>
</feature>
<dbReference type="InterPro" id="IPR036249">
    <property type="entry name" value="Thioredoxin-like_sf"/>
</dbReference>